<protein>
    <recommendedName>
        <fullName evidence="3">Transposase</fullName>
    </recommendedName>
</protein>
<evidence type="ECO:0000313" key="1">
    <source>
        <dbReference type="EMBL" id="KAL3683977.1"/>
    </source>
</evidence>
<evidence type="ECO:0008006" key="3">
    <source>
        <dbReference type="Google" id="ProtNLM"/>
    </source>
</evidence>
<keyword evidence="2" id="KW-1185">Reference proteome</keyword>
<gene>
    <name evidence="1" type="ORF">R1sor_001999</name>
</gene>
<dbReference type="AlphaFoldDB" id="A0ABD3H0N2"/>
<accession>A0ABD3H0N2</accession>
<dbReference type="Proteomes" id="UP001633002">
    <property type="component" value="Unassembled WGS sequence"/>
</dbReference>
<evidence type="ECO:0000313" key="2">
    <source>
        <dbReference type="Proteomes" id="UP001633002"/>
    </source>
</evidence>
<comment type="caution">
    <text evidence="1">The sequence shown here is derived from an EMBL/GenBank/DDBJ whole genome shotgun (WGS) entry which is preliminary data.</text>
</comment>
<dbReference type="EMBL" id="JBJQOH010000006">
    <property type="protein sequence ID" value="KAL3683977.1"/>
    <property type="molecule type" value="Genomic_DNA"/>
</dbReference>
<organism evidence="1 2">
    <name type="scientific">Riccia sorocarpa</name>
    <dbReference type="NCBI Taxonomy" id="122646"/>
    <lineage>
        <taxon>Eukaryota</taxon>
        <taxon>Viridiplantae</taxon>
        <taxon>Streptophyta</taxon>
        <taxon>Embryophyta</taxon>
        <taxon>Marchantiophyta</taxon>
        <taxon>Marchantiopsida</taxon>
        <taxon>Marchantiidae</taxon>
        <taxon>Marchantiales</taxon>
        <taxon>Ricciaceae</taxon>
        <taxon>Riccia</taxon>
    </lineage>
</organism>
<proteinExistence type="predicted"/>
<reference evidence="1 2" key="1">
    <citation type="submission" date="2024-09" db="EMBL/GenBank/DDBJ databases">
        <title>Chromosome-scale assembly of Riccia sorocarpa.</title>
        <authorList>
            <person name="Paukszto L."/>
        </authorList>
    </citation>
    <scope>NUCLEOTIDE SEQUENCE [LARGE SCALE GENOMIC DNA]</scope>
    <source>
        <strain evidence="1">LP-2024</strain>
        <tissue evidence="1">Aerial parts of the thallus</tissue>
    </source>
</reference>
<sequence>MKGYERNYDFADLIDCASGLNRLASMEYGEEKLRMSTSHAKQHTIWGKLHPLVVGDKEPDLSDFARVTNQTWWKTLWIVEKSLGVFDKASEVAADHLVAEAEEFEGDIANLEAPGDLWALTSHVQPEGEESEQEDGVNDLAVVGHETRHVMSEILQDASDEEVVKKFDPMVVYDGHAIYKATLVSQLVGNPTLSKDRLTRIKQSIYFNGVKQKPRVDGVPVCILDIGSDCAVLFNSETTGRNTRSNRRRPANPLSKDVWIGRAQKIRRKYNGKWGKTRTEVDLLDRPVATTGEGCICQVLFNWYSPLRNSREKFKYDCTDLQWIDIESVITVVSMKVEHNVHTVWCLDANDRAMIDEFMQSL</sequence>
<name>A0ABD3H0N2_9MARC</name>